<name>A0A2N8ZGU4_9VIBR</name>
<keyword evidence="2" id="KW-1185">Reference proteome</keyword>
<dbReference type="KEGG" id="vta:A3166"/>
<proteinExistence type="predicted"/>
<dbReference type="Proteomes" id="UP000235828">
    <property type="component" value="Chromosome A"/>
</dbReference>
<organism evidence="1 2">
    <name type="scientific">Vibrio tapetis subsp. tapetis</name>
    <dbReference type="NCBI Taxonomy" id="1671868"/>
    <lineage>
        <taxon>Bacteria</taxon>
        <taxon>Pseudomonadati</taxon>
        <taxon>Pseudomonadota</taxon>
        <taxon>Gammaproteobacteria</taxon>
        <taxon>Vibrionales</taxon>
        <taxon>Vibrionaceae</taxon>
        <taxon>Vibrio</taxon>
    </lineage>
</organism>
<reference evidence="1 2" key="1">
    <citation type="submission" date="2017-10" db="EMBL/GenBank/DDBJ databases">
        <authorList>
            <person name="Banno H."/>
            <person name="Chua N.-H."/>
        </authorList>
    </citation>
    <scope>NUCLEOTIDE SEQUENCE [LARGE SCALE GENOMIC DNA]</scope>
    <source>
        <strain evidence="1">Vibrio tapetis CECT4600</strain>
    </source>
</reference>
<evidence type="ECO:0000313" key="1">
    <source>
        <dbReference type="EMBL" id="SON51132.1"/>
    </source>
</evidence>
<gene>
    <name evidence="1" type="ORF">VTAP4600_A3166</name>
</gene>
<accession>A0A2N8ZGU4</accession>
<dbReference type="OrthoDB" id="5824039at2"/>
<dbReference type="EMBL" id="LT960611">
    <property type="protein sequence ID" value="SON51132.1"/>
    <property type="molecule type" value="Genomic_DNA"/>
</dbReference>
<sequence length="583" mass="67037">MSSVSYLSGWNPELCIQLEDEDRRLADFNRLLVKGFPSTKQLKRGGQFKTVEHEDFVLLLVECFHEKLKEGISHDSLHTTFHKTSQYLRWCEKEDAEAFTKSSIEGYMAHEKMRAMLGEIKQSPYGSTRSKLLVTFTEYLALPSHYFDSVVVLSNNDSEPFEAYTRSDLNQLLPFLRQLFNQTYQQFVVEPDKHLNAPVRIPAMTFSYKGQSYQIYGGISKMMCAATYLLAYYTYTNTGELFKLKRPTAASTSISEIWYTMPAFRRRAFKSIQVEMGGHGLIDVPKYSISFFDKLLHASTLISSDENALLLQTVVNKKPQRIKTVTLQDSLLKWIEKYFNFRDQTKRRLRPMISRFRETGSQLTAYHQGEMTNDIMLNNTPNTRKQHYSQGNKHINNGMLQDVMVIRQEQIKSGVSPKIAQENLGIEMLVIESEYKVNIPDLSRTASGSSCANPFGEQSKMYTKKAQKQRLLKEGERLACADLLKCFGCKEQVIVQSVNDIWCLLSFKASIEESLYLHLDTHHYHKNFETVVTFINTNILPKLKKSILKQAETKLDDKGYHPLWDDSKSILGLIPNSTNKGPQ</sequence>
<dbReference type="AlphaFoldDB" id="A0A2N8ZGU4"/>
<dbReference type="RefSeq" id="WP_102523514.1">
    <property type="nucleotide sequence ID" value="NZ_LT960611.1"/>
</dbReference>
<protein>
    <submittedName>
        <fullName evidence="1">Uncharacterized protein</fullName>
    </submittedName>
</protein>
<evidence type="ECO:0000313" key="2">
    <source>
        <dbReference type="Proteomes" id="UP000235828"/>
    </source>
</evidence>